<keyword evidence="8" id="KW-1185">Reference proteome</keyword>
<dbReference type="SUPFAM" id="SSF144232">
    <property type="entry name" value="HIT/MYND zinc finger-like"/>
    <property type="match status" value="1"/>
</dbReference>
<protein>
    <recommendedName>
        <fullName evidence="9">MYND-type domain-containing protein</fullName>
    </recommendedName>
</protein>
<accession>A0A1Z5KQR3</accession>
<dbReference type="PROSITE" id="PS50089">
    <property type="entry name" value="ZF_RING_2"/>
    <property type="match status" value="1"/>
</dbReference>
<evidence type="ECO:0008006" key="9">
    <source>
        <dbReference type="Google" id="ProtNLM"/>
    </source>
</evidence>
<dbReference type="SMART" id="SM00184">
    <property type="entry name" value="RING"/>
    <property type="match status" value="1"/>
</dbReference>
<reference evidence="7 8" key="1">
    <citation type="journal article" date="2015" name="Plant Cell">
        <title>Oil accumulation by the oleaginous diatom Fistulifera solaris as revealed by the genome and transcriptome.</title>
        <authorList>
            <person name="Tanaka T."/>
            <person name="Maeda Y."/>
            <person name="Veluchamy A."/>
            <person name="Tanaka M."/>
            <person name="Abida H."/>
            <person name="Marechal E."/>
            <person name="Bowler C."/>
            <person name="Muto M."/>
            <person name="Sunaga Y."/>
            <person name="Tanaka M."/>
            <person name="Yoshino T."/>
            <person name="Taniguchi T."/>
            <person name="Fukuda Y."/>
            <person name="Nemoto M."/>
            <person name="Matsumoto M."/>
            <person name="Wong P.S."/>
            <person name="Aburatani S."/>
            <person name="Fujibuchi W."/>
        </authorList>
    </citation>
    <scope>NUCLEOTIDE SEQUENCE [LARGE SCALE GENOMIC DNA]</scope>
    <source>
        <strain evidence="7 8">JPCC DA0580</strain>
    </source>
</reference>
<dbReference type="SUPFAM" id="SSF57850">
    <property type="entry name" value="RING/U-box"/>
    <property type="match status" value="1"/>
</dbReference>
<gene>
    <name evidence="7" type="ORF">FisN_1Hh557</name>
</gene>
<dbReference type="InterPro" id="IPR002893">
    <property type="entry name" value="Znf_MYND"/>
</dbReference>
<evidence type="ECO:0000313" key="7">
    <source>
        <dbReference type="EMBL" id="GAX28650.1"/>
    </source>
</evidence>
<dbReference type="GO" id="GO:0008270">
    <property type="term" value="F:zinc ion binding"/>
    <property type="evidence" value="ECO:0007669"/>
    <property type="project" value="UniProtKB-KW"/>
</dbReference>
<dbReference type="PROSITE" id="PS50865">
    <property type="entry name" value="ZF_MYND_2"/>
    <property type="match status" value="1"/>
</dbReference>
<dbReference type="Proteomes" id="UP000198406">
    <property type="component" value="Unassembled WGS sequence"/>
</dbReference>
<evidence type="ECO:0000256" key="2">
    <source>
        <dbReference type="ARBA" id="ARBA00022771"/>
    </source>
</evidence>
<keyword evidence="3" id="KW-0862">Zinc</keyword>
<dbReference type="InterPro" id="IPR013083">
    <property type="entry name" value="Znf_RING/FYVE/PHD"/>
</dbReference>
<proteinExistence type="predicted"/>
<dbReference type="InterPro" id="IPR018957">
    <property type="entry name" value="Znf_C3HC4_RING-type"/>
</dbReference>
<feature type="domain" description="RING-type" evidence="5">
    <location>
        <begin position="91"/>
        <end position="140"/>
    </location>
</feature>
<keyword evidence="1" id="KW-0479">Metal-binding</keyword>
<dbReference type="OrthoDB" id="188436at2759"/>
<dbReference type="AlphaFoldDB" id="A0A1Z5KQR3"/>
<sequence length="272" mass="30359">MEDDKSLLQYITCDAERCTKSNPAHRCSRCKIAYYCSPTCQKSDWKRHKLGCRPLDKARKIHADSTNVKELGLNEGITFLKNGNRESLGPCGISLEDTIDDPVIFDKCKHAFCCACLVRFQKATALSDPEDKGSRCPYCRAEIPNLIQSTHAKVCVIIARVTRGDLSDKERKELASKALTDLQMLWDTGDPGLKMNLTHTRATLLSYCGDYKAALKTLKEAIPVFTEMAERGAMAVALLEKCQREDLDVIEEATKRNLAEPGSKDRLGRALL</sequence>
<dbReference type="Pfam" id="PF01753">
    <property type="entry name" value="zf-MYND"/>
    <property type="match status" value="1"/>
</dbReference>
<evidence type="ECO:0000259" key="6">
    <source>
        <dbReference type="PROSITE" id="PS50865"/>
    </source>
</evidence>
<keyword evidence="2 4" id="KW-0863">Zinc-finger</keyword>
<organism evidence="7 8">
    <name type="scientific">Fistulifera solaris</name>
    <name type="common">Oleaginous diatom</name>
    <dbReference type="NCBI Taxonomy" id="1519565"/>
    <lineage>
        <taxon>Eukaryota</taxon>
        <taxon>Sar</taxon>
        <taxon>Stramenopiles</taxon>
        <taxon>Ochrophyta</taxon>
        <taxon>Bacillariophyta</taxon>
        <taxon>Bacillariophyceae</taxon>
        <taxon>Bacillariophycidae</taxon>
        <taxon>Naviculales</taxon>
        <taxon>Naviculaceae</taxon>
        <taxon>Fistulifera</taxon>
    </lineage>
</organism>
<dbReference type="EMBL" id="BDSP01000277">
    <property type="protein sequence ID" value="GAX28650.1"/>
    <property type="molecule type" value="Genomic_DNA"/>
</dbReference>
<comment type="caution">
    <text evidence="7">The sequence shown here is derived from an EMBL/GenBank/DDBJ whole genome shotgun (WGS) entry which is preliminary data.</text>
</comment>
<evidence type="ECO:0000313" key="8">
    <source>
        <dbReference type="Proteomes" id="UP000198406"/>
    </source>
</evidence>
<dbReference type="InterPro" id="IPR001841">
    <property type="entry name" value="Znf_RING"/>
</dbReference>
<dbReference type="InParanoid" id="A0A1Z5KQR3"/>
<dbReference type="Gene3D" id="3.30.40.10">
    <property type="entry name" value="Zinc/RING finger domain, C3HC4 (zinc finger)"/>
    <property type="match status" value="1"/>
</dbReference>
<dbReference type="Pfam" id="PF00097">
    <property type="entry name" value="zf-C3HC4"/>
    <property type="match status" value="1"/>
</dbReference>
<dbReference type="InterPro" id="IPR017907">
    <property type="entry name" value="Znf_RING_CS"/>
</dbReference>
<evidence type="ECO:0000259" key="5">
    <source>
        <dbReference type="PROSITE" id="PS50089"/>
    </source>
</evidence>
<name>A0A1Z5KQR3_FISSO</name>
<dbReference type="PROSITE" id="PS00518">
    <property type="entry name" value="ZF_RING_1"/>
    <property type="match status" value="1"/>
</dbReference>
<feature type="domain" description="MYND-type" evidence="6">
    <location>
        <begin position="15"/>
        <end position="52"/>
    </location>
</feature>
<evidence type="ECO:0000256" key="4">
    <source>
        <dbReference type="PROSITE-ProRule" id="PRU00134"/>
    </source>
</evidence>
<dbReference type="Gene3D" id="6.10.140.2220">
    <property type="match status" value="1"/>
</dbReference>
<evidence type="ECO:0000256" key="3">
    <source>
        <dbReference type="ARBA" id="ARBA00022833"/>
    </source>
</evidence>
<evidence type="ECO:0000256" key="1">
    <source>
        <dbReference type="ARBA" id="ARBA00022723"/>
    </source>
</evidence>